<evidence type="ECO:0000256" key="5">
    <source>
        <dbReference type="ARBA" id="ARBA00012643"/>
    </source>
</evidence>
<keyword evidence="8" id="KW-0547">Nucleotide-binding</keyword>
<dbReference type="GO" id="GO:0005737">
    <property type="term" value="C:cytoplasm"/>
    <property type="evidence" value="ECO:0007669"/>
    <property type="project" value="UniProtKB-SubCell"/>
</dbReference>
<comment type="cofactor">
    <cofactor evidence="2">
        <name>Mg(2+)</name>
        <dbReference type="ChEBI" id="CHEBI:18420"/>
    </cofactor>
</comment>
<evidence type="ECO:0000256" key="8">
    <source>
        <dbReference type="ARBA" id="ARBA00022741"/>
    </source>
</evidence>
<dbReference type="InterPro" id="IPR036523">
    <property type="entry name" value="SurE-like_sf"/>
</dbReference>
<evidence type="ECO:0000313" key="11">
    <source>
        <dbReference type="EMBL" id="OIQ91299.1"/>
    </source>
</evidence>
<dbReference type="GO" id="GO:0000166">
    <property type="term" value="F:nucleotide binding"/>
    <property type="evidence" value="ECO:0007669"/>
    <property type="project" value="UniProtKB-KW"/>
</dbReference>
<dbReference type="NCBIfam" id="TIGR00087">
    <property type="entry name" value="surE"/>
    <property type="match status" value="1"/>
</dbReference>
<comment type="caution">
    <text evidence="11">The sequence shown here is derived from an EMBL/GenBank/DDBJ whole genome shotgun (WGS) entry which is preliminary data.</text>
</comment>
<comment type="similarity">
    <text evidence="4">Belongs to the SurE nucleotidase family.</text>
</comment>
<keyword evidence="9 11" id="KW-0378">Hydrolase</keyword>
<evidence type="ECO:0000256" key="1">
    <source>
        <dbReference type="ARBA" id="ARBA00000815"/>
    </source>
</evidence>
<dbReference type="SUPFAM" id="SSF64167">
    <property type="entry name" value="SurE-like"/>
    <property type="match status" value="1"/>
</dbReference>
<evidence type="ECO:0000256" key="2">
    <source>
        <dbReference type="ARBA" id="ARBA00001946"/>
    </source>
</evidence>
<dbReference type="EC" id="3.1.3.5" evidence="5"/>
<name>A0A1J5RP73_9ZZZZ</name>
<organism evidence="11">
    <name type="scientific">mine drainage metagenome</name>
    <dbReference type="NCBI Taxonomy" id="410659"/>
    <lineage>
        <taxon>unclassified sequences</taxon>
        <taxon>metagenomes</taxon>
        <taxon>ecological metagenomes</taxon>
    </lineage>
</organism>
<dbReference type="GO" id="GO:0008253">
    <property type="term" value="F:5'-nucleotidase activity"/>
    <property type="evidence" value="ECO:0007669"/>
    <property type="project" value="UniProtKB-EC"/>
</dbReference>
<evidence type="ECO:0000256" key="4">
    <source>
        <dbReference type="ARBA" id="ARBA00011062"/>
    </source>
</evidence>
<dbReference type="NCBIfam" id="NF001490">
    <property type="entry name" value="PRK00346.1-4"/>
    <property type="match status" value="1"/>
</dbReference>
<dbReference type="GO" id="GO:0008254">
    <property type="term" value="F:3'-nucleotidase activity"/>
    <property type="evidence" value="ECO:0007669"/>
    <property type="project" value="TreeGrafter"/>
</dbReference>
<protein>
    <recommendedName>
        <fullName evidence="5">5'-nucleotidase</fullName>
        <ecNumber evidence="5">3.1.3.5</ecNumber>
    </recommendedName>
</protein>
<dbReference type="Gene3D" id="3.40.1210.10">
    <property type="entry name" value="Survival protein SurE-like phosphatase/nucleotidase"/>
    <property type="match status" value="1"/>
</dbReference>
<evidence type="ECO:0000259" key="10">
    <source>
        <dbReference type="Pfam" id="PF01975"/>
    </source>
</evidence>
<accession>A0A1J5RP73</accession>
<dbReference type="PANTHER" id="PTHR30457">
    <property type="entry name" value="5'-NUCLEOTIDASE SURE"/>
    <property type="match status" value="1"/>
</dbReference>
<evidence type="ECO:0000256" key="6">
    <source>
        <dbReference type="ARBA" id="ARBA00022490"/>
    </source>
</evidence>
<dbReference type="AlphaFoldDB" id="A0A1J5RP73"/>
<gene>
    <name evidence="11" type="primary">surE_7</name>
    <name evidence="11" type="ORF">GALL_267660</name>
</gene>
<dbReference type="InterPro" id="IPR030048">
    <property type="entry name" value="SurE"/>
</dbReference>
<comment type="catalytic activity">
    <reaction evidence="1">
        <text>a ribonucleoside 5'-phosphate + H2O = a ribonucleoside + phosphate</text>
        <dbReference type="Rhea" id="RHEA:12484"/>
        <dbReference type="ChEBI" id="CHEBI:15377"/>
        <dbReference type="ChEBI" id="CHEBI:18254"/>
        <dbReference type="ChEBI" id="CHEBI:43474"/>
        <dbReference type="ChEBI" id="CHEBI:58043"/>
        <dbReference type="EC" id="3.1.3.5"/>
    </reaction>
</comment>
<evidence type="ECO:0000256" key="3">
    <source>
        <dbReference type="ARBA" id="ARBA00004496"/>
    </source>
</evidence>
<comment type="subcellular location">
    <subcellularLocation>
        <location evidence="3">Cytoplasm</location>
    </subcellularLocation>
</comment>
<sequence length="253" mass="26991">MMRILLANDDGYLAPGLHALHAGLSRLADVTVVAPEQNASAASNALTLSRPLTVYKADNGFLYINGTPSDCVHIALTGLLDFRPDLVVSGVNNGANLGDDTIYSGTVAAATEGYLFGMPALAVSLVHKGWEHLDTAVQVAVDVARNLLQQPPARPALFNLNVPNVPRAALRGVQVARLGKRHPSQPVIVQRNPHGEPIYWIGSAGEALDDQPGTDFHAIAQGYASLTPLQLDLTHYQMLDDCKARFACMAGER</sequence>
<dbReference type="GO" id="GO:0004309">
    <property type="term" value="F:exopolyphosphatase activity"/>
    <property type="evidence" value="ECO:0007669"/>
    <property type="project" value="TreeGrafter"/>
</dbReference>
<evidence type="ECO:0000256" key="9">
    <source>
        <dbReference type="ARBA" id="ARBA00022801"/>
    </source>
</evidence>
<keyword evidence="7" id="KW-0479">Metal-binding</keyword>
<dbReference type="NCBIfam" id="NF001489">
    <property type="entry name" value="PRK00346.1-3"/>
    <property type="match status" value="1"/>
</dbReference>
<evidence type="ECO:0000256" key="7">
    <source>
        <dbReference type="ARBA" id="ARBA00022723"/>
    </source>
</evidence>
<dbReference type="GO" id="GO:0046872">
    <property type="term" value="F:metal ion binding"/>
    <property type="evidence" value="ECO:0007669"/>
    <property type="project" value="UniProtKB-KW"/>
</dbReference>
<keyword evidence="6" id="KW-0963">Cytoplasm</keyword>
<reference evidence="11" key="1">
    <citation type="submission" date="2016-10" db="EMBL/GenBank/DDBJ databases">
        <title>Sequence of Gallionella enrichment culture.</title>
        <authorList>
            <person name="Poehlein A."/>
            <person name="Muehling M."/>
            <person name="Daniel R."/>
        </authorList>
    </citation>
    <scope>NUCLEOTIDE SEQUENCE</scope>
</reference>
<proteinExistence type="inferred from homology"/>
<feature type="domain" description="Survival protein SurE-like phosphatase/nucleotidase" evidence="10">
    <location>
        <begin position="4"/>
        <end position="183"/>
    </location>
</feature>
<dbReference type="EMBL" id="MLJW01000263">
    <property type="protein sequence ID" value="OIQ91299.1"/>
    <property type="molecule type" value="Genomic_DNA"/>
</dbReference>
<dbReference type="InterPro" id="IPR002828">
    <property type="entry name" value="SurE-like_Pase/nucleotidase"/>
</dbReference>
<dbReference type="HAMAP" id="MF_00060">
    <property type="entry name" value="SurE"/>
    <property type="match status" value="1"/>
</dbReference>
<dbReference type="FunFam" id="3.40.1210.10:FF:000001">
    <property type="entry name" value="5'/3'-nucleotidase SurE"/>
    <property type="match status" value="1"/>
</dbReference>
<dbReference type="Pfam" id="PF01975">
    <property type="entry name" value="SurE"/>
    <property type="match status" value="1"/>
</dbReference>
<dbReference type="PANTHER" id="PTHR30457:SF12">
    <property type="entry name" value="5'_3'-NUCLEOTIDASE SURE"/>
    <property type="match status" value="1"/>
</dbReference>